<dbReference type="InterPro" id="IPR013783">
    <property type="entry name" value="Ig-like_fold"/>
</dbReference>
<dbReference type="InterPro" id="IPR036465">
    <property type="entry name" value="vWFA_dom_sf"/>
</dbReference>
<dbReference type="RefSeq" id="WP_166125403.1">
    <property type="nucleotide sequence ID" value="NZ_JAANOQ010000001.1"/>
</dbReference>
<dbReference type="Proteomes" id="UP000605990">
    <property type="component" value="Unassembled WGS sequence"/>
</dbReference>
<dbReference type="PANTHER" id="PTHR10579:SF43">
    <property type="entry name" value="ZINC FINGER (C3HC4-TYPE RING FINGER) FAMILY PROTEIN"/>
    <property type="match status" value="1"/>
</dbReference>
<dbReference type="PANTHER" id="PTHR10579">
    <property type="entry name" value="CALCIUM-ACTIVATED CHLORIDE CHANNEL REGULATOR"/>
    <property type="match status" value="1"/>
</dbReference>
<dbReference type="SUPFAM" id="SSF53300">
    <property type="entry name" value="vWA-like"/>
    <property type="match status" value="1"/>
</dbReference>
<evidence type="ECO:0000259" key="1">
    <source>
        <dbReference type="PROSITE" id="PS50234"/>
    </source>
</evidence>
<proteinExistence type="predicted"/>
<dbReference type="SMART" id="SM00327">
    <property type="entry name" value="VWA"/>
    <property type="match status" value="1"/>
</dbReference>
<dbReference type="InterPro" id="IPR002035">
    <property type="entry name" value="VWF_A"/>
</dbReference>
<comment type="caution">
    <text evidence="2">The sequence shown here is derived from an EMBL/GenBank/DDBJ whole genome shotgun (WGS) entry which is preliminary data.</text>
</comment>
<protein>
    <submittedName>
        <fullName evidence="2">VWA domain-containing protein</fullName>
    </submittedName>
</protein>
<accession>A0ABR7IWN8</accession>
<dbReference type="Gene3D" id="2.60.40.10">
    <property type="entry name" value="Immunoglobulins"/>
    <property type="match status" value="1"/>
</dbReference>
<dbReference type="Gene3D" id="3.40.50.410">
    <property type="entry name" value="von Willebrand factor, type A domain"/>
    <property type="match status" value="1"/>
</dbReference>
<reference evidence="2 3" key="1">
    <citation type="submission" date="2020-08" db="EMBL/GenBank/DDBJ databases">
        <title>Description of novel Flavobacterium F-408 isolate.</title>
        <authorList>
            <person name="Saticioglu I.B."/>
            <person name="Duman M."/>
            <person name="Altun S."/>
        </authorList>
    </citation>
    <scope>NUCLEOTIDE SEQUENCE [LARGE SCALE GENOMIC DNA]</scope>
    <source>
        <strain evidence="2 3">F-408</strain>
    </source>
</reference>
<name>A0ABR7IWN8_9FLAO</name>
<feature type="non-terminal residue" evidence="2">
    <location>
        <position position="598"/>
    </location>
</feature>
<sequence>MKKFIQFFRKIRDVKYIYLKILLIFSSSLTFGQTITPTKTVVQNVSSCGIIDVELKVVGANPIARPLEVVLVIDRSGSMTSGSPDTSMDHAKDAAIDFINNIFSLANNPTGLNKVAIVSYADTATINQVLTLSSGKAGLISIVNGLNANGATNIQDGIVKADNELTAHGSFNCNTSRSIILLTDGVANRTGPSGSSCSGGTGGTCIQSAITAATNAKTTTVSSVVYNNQIFSVGLFGGISGTDQTNATYCLNNIQSGGAFFTESAANLTGIYSQILNQISWVAAQIPGTAFNKETVNNNFNIVAGSISVSKGTFVQTGQVIDWNIDFLNTETITLKYRLTPKPNICGDNIVSTSRLDYLNSNCLATFQNVTTPNYCVPCAPILSALPSPTTINCPTTPSFITPTVTNGCLSTSLTFVDVTTPSTACPLKYSIKRTWTASNSCYSATASQTINVQDVTPPVIAPLPAISTINCPAVPSFATATATDACGGTVTLTFADVTTPSTACPLKYSITRTWTAKDNCNNTSTASQTINVQDVTAPVIAPLPAISTINCPAVPSFATATATDACGGPVTLTFADVTTPSTACPLKYSITRTWTAK</sequence>
<dbReference type="Pfam" id="PF23237">
    <property type="entry name" value="HYR_4C"/>
    <property type="match status" value="1"/>
</dbReference>
<evidence type="ECO:0000313" key="2">
    <source>
        <dbReference type="EMBL" id="MBC5834196.1"/>
    </source>
</evidence>
<gene>
    <name evidence="2" type="ORF">H8R27_04785</name>
</gene>
<dbReference type="EMBL" id="JACRUN010000001">
    <property type="protein sequence ID" value="MBC5834196.1"/>
    <property type="molecule type" value="Genomic_DNA"/>
</dbReference>
<evidence type="ECO:0000313" key="3">
    <source>
        <dbReference type="Proteomes" id="UP000605990"/>
    </source>
</evidence>
<dbReference type="PROSITE" id="PS50234">
    <property type="entry name" value="VWFA"/>
    <property type="match status" value="1"/>
</dbReference>
<dbReference type="CDD" id="cd00198">
    <property type="entry name" value="vWFA"/>
    <property type="match status" value="1"/>
</dbReference>
<dbReference type="InterPro" id="IPR051266">
    <property type="entry name" value="CLCR"/>
</dbReference>
<dbReference type="Pfam" id="PF13519">
    <property type="entry name" value="VWA_2"/>
    <property type="match status" value="1"/>
</dbReference>
<feature type="domain" description="VWFA" evidence="1">
    <location>
        <begin position="68"/>
        <end position="275"/>
    </location>
</feature>
<organism evidence="2 3">
    <name type="scientific">Flavobacterium bernardetii</name>
    <dbReference type="NCBI Taxonomy" id="2813823"/>
    <lineage>
        <taxon>Bacteria</taxon>
        <taxon>Pseudomonadati</taxon>
        <taxon>Bacteroidota</taxon>
        <taxon>Flavobacteriia</taxon>
        <taxon>Flavobacteriales</taxon>
        <taxon>Flavobacteriaceae</taxon>
        <taxon>Flavobacterium</taxon>
    </lineage>
</organism>
<keyword evidence="3" id="KW-1185">Reference proteome</keyword>
<dbReference type="InterPro" id="IPR057078">
    <property type="entry name" value="HYR-4C"/>
</dbReference>